<organism evidence="1 2">
    <name type="scientific">Geodermatophilus amargosae</name>
    <dbReference type="NCBI Taxonomy" id="1296565"/>
    <lineage>
        <taxon>Bacteria</taxon>
        <taxon>Bacillati</taxon>
        <taxon>Actinomycetota</taxon>
        <taxon>Actinomycetes</taxon>
        <taxon>Geodermatophilales</taxon>
        <taxon>Geodermatophilaceae</taxon>
        <taxon>Geodermatophilus</taxon>
    </lineage>
</organism>
<dbReference type="EMBL" id="FPBA01000005">
    <property type="protein sequence ID" value="SFT60828.1"/>
    <property type="molecule type" value="Genomic_DNA"/>
</dbReference>
<evidence type="ECO:0000313" key="2">
    <source>
        <dbReference type="Proteomes" id="UP000199546"/>
    </source>
</evidence>
<evidence type="ECO:0000313" key="1">
    <source>
        <dbReference type="EMBL" id="SFT60828.1"/>
    </source>
</evidence>
<dbReference type="Proteomes" id="UP000199546">
    <property type="component" value="Unassembled WGS sequence"/>
</dbReference>
<dbReference type="AlphaFoldDB" id="A0A1I6ZDT2"/>
<dbReference type="OrthoDB" id="4077754at2"/>
<sequence>MSYPPPFPFRGPAPDRETVVLDQATTVSLRAWQAALPLEWLPPAFRDSDNRRIRVQRRDVFALAEQAHTPVGAVHTYVAAAAWGSRSGREVSRRLRAFTDVEAVAAKLAAVTGILAADGAEAGFTALLHGDQRIAHVGPAFGTKFLYFAGYKCVPSGPQPLILDENTGVAVQRLTGAPCPYVQVSPTDYAGYLRMLHRWAEAWGNCEPDVVERAVFDVGKAPRLAVSALAGVPYA</sequence>
<reference evidence="2" key="1">
    <citation type="submission" date="2016-10" db="EMBL/GenBank/DDBJ databases">
        <authorList>
            <person name="Varghese N."/>
            <person name="Submissions S."/>
        </authorList>
    </citation>
    <scope>NUCLEOTIDE SEQUENCE [LARGE SCALE GENOMIC DNA]</scope>
    <source>
        <strain evidence="2">DSM 46136</strain>
    </source>
</reference>
<gene>
    <name evidence="1" type="ORF">SAMN05660657_01832</name>
</gene>
<name>A0A1I6ZDT2_9ACTN</name>
<keyword evidence="2" id="KW-1185">Reference proteome</keyword>
<accession>A0A1I6ZDT2</accession>
<dbReference type="RefSeq" id="WP_093579112.1">
    <property type="nucleotide sequence ID" value="NZ_FPBA01000005.1"/>
</dbReference>
<protein>
    <submittedName>
        <fullName evidence="1">Uncharacterized protein</fullName>
    </submittedName>
</protein>
<dbReference type="InterPro" id="IPR048868">
    <property type="entry name" value="OGG-like_put"/>
</dbReference>
<proteinExistence type="predicted"/>
<dbReference type="Pfam" id="PF21790">
    <property type="entry name" value="OGG"/>
    <property type="match status" value="1"/>
</dbReference>